<protein>
    <submittedName>
        <fullName evidence="3">Ribulose-5-phosphate 4-epimerase-like epimerase or aldolase</fullName>
    </submittedName>
</protein>
<feature type="domain" description="Class II aldolase/adducin N-terminal" evidence="2">
    <location>
        <begin position="10"/>
        <end position="192"/>
    </location>
</feature>
<dbReference type="GO" id="GO:0051015">
    <property type="term" value="F:actin filament binding"/>
    <property type="evidence" value="ECO:0007669"/>
    <property type="project" value="TreeGrafter"/>
</dbReference>
<evidence type="ECO:0000259" key="2">
    <source>
        <dbReference type="SMART" id="SM01007"/>
    </source>
</evidence>
<organism evidence="3 4">
    <name type="scientific">Mesorhizobium plurifarium</name>
    <dbReference type="NCBI Taxonomy" id="69974"/>
    <lineage>
        <taxon>Bacteria</taxon>
        <taxon>Pseudomonadati</taxon>
        <taxon>Pseudomonadota</taxon>
        <taxon>Alphaproteobacteria</taxon>
        <taxon>Hyphomicrobiales</taxon>
        <taxon>Phyllobacteriaceae</taxon>
        <taxon>Mesorhizobium</taxon>
    </lineage>
</organism>
<dbReference type="SMART" id="SM01007">
    <property type="entry name" value="Aldolase_II"/>
    <property type="match status" value="1"/>
</dbReference>
<proteinExistence type="inferred from homology"/>
<dbReference type="AlphaFoldDB" id="A0A0K2VU90"/>
<name>A0A0K2VU90_MESPL</name>
<evidence type="ECO:0000313" key="4">
    <source>
        <dbReference type="Proteomes" id="UP000182888"/>
    </source>
</evidence>
<accession>A0A0K2VU90</accession>
<dbReference type="NCBIfam" id="NF005689">
    <property type="entry name" value="PRK07490.1"/>
    <property type="match status" value="1"/>
</dbReference>
<gene>
    <name evidence="3" type="ORF">MPL1032_180071</name>
</gene>
<reference evidence="4" key="1">
    <citation type="submission" date="2014-08" db="EMBL/GenBank/DDBJ databases">
        <authorList>
            <person name="Edwards T."/>
        </authorList>
    </citation>
    <scope>NUCLEOTIDE SEQUENCE [LARGE SCALE GENOMIC DNA]</scope>
</reference>
<evidence type="ECO:0000313" key="3">
    <source>
        <dbReference type="EMBL" id="CDX53619.1"/>
    </source>
</evidence>
<dbReference type="InterPro" id="IPR051017">
    <property type="entry name" value="Aldolase-II_Adducin_sf"/>
</dbReference>
<sequence length="248" mass="27755">MNSLEARLRNDLAAAFRWSARLGLHEATANHFSVALDEQGARFLMNPNMAHFSQIKARDLLELSSAANEEPTGPGAPDRTAWELHSYIHRNIPRAQCILHTHMPYATAWSCLEDPEILPICQNTARFYGNVAYDKDYGGMFIDPEEPARVAELLGEKEVMLLGGHGVMVVGPSVAHAFDALYHLERACMNLVLAHSTGKQVKRLPHEVAEKTARQWRDYPGFAEGHFRALVGILDKEEPDYRMQPIAA</sequence>
<dbReference type="SUPFAM" id="SSF53639">
    <property type="entry name" value="AraD/HMP-PK domain-like"/>
    <property type="match status" value="1"/>
</dbReference>
<dbReference type="GO" id="GO:0005856">
    <property type="term" value="C:cytoskeleton"/>
    <property type="evidence" value="ECO:0007669"/>
    <property type="project" value="TreeGrafter"/>
</dbReference>
<dbReference type="PANTHER" id="PTHR10672">
    <property type="entry name" value="ADDUCIN"/>
    <property type="match status" value="1"/>
</dbReference>
<dbReference type="Gene3D" id="3.40.225.10">
    <property type="entry name" value="Class II aldolase/adducin N-terminal domain"/>
    <property type="match status" value="1"/>
</dbReference>
<dbReference type="InterPro" id="IPR036409">
    <property type="entry name" value="Aldolase_II/adducin_N_sf"/>
</dbReference>
<comment type="similarity">
    <text evidence="1">Belongs to the aldolase class II family.</text>
</comment>
<dbReference type="InterPro" id="IPR001303">
    <property type="entry name" value="Aldolase_II/adducin_N"/>
</dbReference>
<dbReference type="Proteomes" id="UP000182888">
    <property type="component" value="Unassembled WGS sequence"/>
</dbReference>
<dbReference type="PANTHER" id="PTHR10672:SF21">
    <property type="entry name" value="CLASS II ALDOLASE_ADDUCIN N-TERMINAL DOMAIN-CONTAINING PROTEIN"/>
    <property type="match status" value="1"/>
</dbReference>
<dbReference type="Pfam" id="PF00596">
    <property type="entry name" value="Aldolase_II"/>
    <property type="match status" value="1"/>
</dbReference>
<dbReference type="EMBL" id="CCND01000010">
    <property type="protein sequence ID" value="CDX53619.1"/>
    <property type="molecule type" value="Genomic_DNA"/>
</dbReference>
<evidence type="ECO:0000256" key="1">
    <source>
        <dbReference type="ARBA" id="ARBA00037961"/>
    </source>
</evidence>